<sequence length="643" mass="71332">MIDQQLTAIGNIEASQVVKKLQKICDPKIHSAAELAAKEGQEDEAPRRDDDKTKKVVLKVELPNKEKKEKAMKAVAELDGLTSMTVDKNRKKLTVIGDIDASKVEEKLKKICGAIIMSVAPLGPAKEKRSDVKDDLAAFASASTTIFGKVVLNVKLSDNKKKIKAMKAIAELDGVYTLSVDMIDKQLTAIGDIEAAQVVKKLKKICDPEIIHFVDSQAREEDETPKRDDNKTHKVVLKVELLDKEKKEKAMKAVAEFDGLASMTVDKNRRKLTVIGDINAFKVEKKLEKICGAKIVSVAPLGPAKEKRSDVKDDLAALARASTTFFGVGKNMLLRVMSLTQGSGKGGIIDDKQKKKAMKAVTELDGLYSLAVDRIDKELTAIGEIEAADVVKKLKNICSPKLHMFESLAKEEKMKDEAPKKYNNKNTHKVEFDVELPDYKLKKTAMKEVAEFDGLDLVTVDTKGRKLTAIGDIDALKIEKKLKKICASAKILSVAPVGSANEKKKNDEKKKEDEKIKKVMPKKVVLKVELFDDKIKKKAMKAVSGLSGVESVSVDMKDRKLTLIGDTDPIKVVSKLKKLCHAEILTVGPAKEEKKEETPKKDDKKDELAALLKSWEEYYRQMRPQYYYVGTVQEDHNCSCIIC</sequence>
<gene>
    <name evidence="1" type="ORF">L6164_005982</name>
</gene>
<evidence type="ECO:0000313" key="2">
    <source>
        <dbReference type="Proteomes" id="UP000828941"/>
    </source>
</evidence>
<dbReference type="Proteomes" id="UP000828941">
    <property type="component" value="Chromosome 3"/>
</dbReference>
<proteinExistence type="predicted"/>
<comment type="caution">
    <text evidence="1">The sequence shown here is derived from an EMBL/GenBank/DDBJ whole genome shotgun (WGS) entry which is preliminary data.</text>
</comment>
<evidence type="ECO:0000313" key="1">
    <source>
        <dbReference type="EMBL" id="KAI4351639.1"/>
    </source>
</evidence>
<protein>
    <submittedName>
        <fullName evidence="1">Uncharacterized protein</fullName>
    </submittedName>
</protein>
<organism evidence="1 2">
    <name type="scientific">Bauhinia variegata</name>
    <name type="common">Purple orchid tree</name>
    <name type="synonym">Phanera variegata</name>
    <dbReference type="NCBI Taxonomy" id="167791"/>
    <lineage>
        <taxon>Eukaryota</taxon>
        <taxon>Viridiplantae</taxon>
        <taxon>Streptophyta</taxon>
        <taxon>Embryophyta</taxon>
        <taxon>Tracheophyta</taxon>
        <taxon>Spermatophyta</taxon>
        <taxon>Magnoliopsida</taxon>
        <taxon>eudicotyledons</taxon>
        <taxon>Gunneridae</taxon>
        <taxon>Pentapetalae</taxon>
        <taxon>rosids</taxon>
        <taxon>fabids</taxon>
        <taxon>Fabales</taxon>
        <taxon>Fabaceae</taxon>
        <taxon>Cercidoideae</taxon>
        <taxon>Cercideae</taxon>
        <taxon>Bauhiniinae</taxon>
        <taxon>Bauhinia</taxon>
    </lineage>
</organism>
<keyword evidence="2" id="KW-1185">Reference proteome</keyword>
<accession>A0ACB9PUF8</accession>
<reference evidence="1 2" key="1">
    <citation type="journal article" date="2022" name="DNA Res.">
        <title>Chromosomal-level genome assembly of the orchid tree Bauhinia variegata (Leguminosae; Cercidoideae) supports the allotetraploid origin hypothesis of Bauhinia.</title>
        <authorList>
            <person name="Zhong Y."/>
            <person name="Chen Y."/>
            <person name="Zheng D."/>
            <person name="Pang J."/>
            <person name="Liu Y."/>
            <person name="Luo S."/>
            <person name="Meng S."/>
            <person name="Qian L."/>
            <person name="Wei D."/>
            <person name="Dai S."/>
            <person name="Zhou R."/>
        </authorList>
    </citation>
    <scope>NUCLEOTIDE SEQUENCE [LARGE SCALE GENOMIC DNA]</scope>
    <source>
        <strain evidence="1">BV-YZ2020</strain>
    </source>
</reference>
<dbReference type="EMBL" id="CM039428">
    <property type="protein sequence ID" value="KAI4351639.1"/>
    <property type="molecule type" value="Genomic_DNA"/>
</dbReference>
<name>A0ACB9PUF8_BAUVA</name>